<keyword evidence="2" id="KW-1185">Reference proteome</keyword>
<gene>
    <name evidence="1" type="ORF">H5410_013202</name>
</gene>
<evidence type="ECO:0000313" key="1">
    <source>
        <dbReference type="EMBL" id="KAG5627984.1"/>
    </source>
</evidence>
<dbReference type="OrthoDB" id="424543at2759"/>
<organism evidence="1 2">
    <name type="scientific">Solanum commersonii</name>
    <name type="common">Commerson's wild potato</name>
    <name type="synonym">Commerson's nightshade</name>
    <dbReference type="NCBI Taxonomy" id="4109"/>
    <lineage>
        <taxon>Eukaryota</taxon>
        <taxon>Viridiplantae</taxon>
        <taxon>Streptophyta</taxon>
        <taxon>Embryophyta</taxon>
        <taxon>Tracheophyta</taxon>
        <taxon>Spermatophyta</taxon>
        <taxon>Magnoliopsida</taxon>
        <taxon>eudicotyledons</taxon>
        <taxon>Gunneridae</taxon>
        <taxon>Pentapetalae</taxon>
        <taxon>asterids</taxon>
        <taxon>lamiids</taxon>
        <taxon>Solanales</taxon>
        <taxon>Solanaceae</taxon>
        <taxon>Solanoideae</taxon>
        <taxon>Solaneae</taxon>
        <taxon>Solanum</taxon>
    </lineage>
</organism>
<dbReference type="AlphaFoldDB" id="A0A9J6ATW9"/>
<comment type="caution">
    <text evidence="1">The sequence shown here is derived from an EMBL/GenBank/DDBJ whole genome shotgun (WGS) entry which is preliminary data.</text>
</comment>
<proteinExistence type="predicted"/>
<reference evidence="1 2" key="1">
    <citation type="submission" date="2020-09" db="EMBL/GenBank/DDBJ databases">
        <title>De no assembly of potato wild relative species, Solanum commersonii.</title>
        <authorList>
            <person name="Cho K."/>
        </authorList>
    </citation>
    <scope>NUCLEOTIDE SEQUENCE [LARGE SCALE GENOMIC DNA]</scope>
    <source>
        <strain evidence="1">LZ3.2</strain>
        <tissue evidence="1">Leaf</tissue>
    </source>
</reference>
<dbReference type="EMBL" id="JACXVP010000002">
    <property type="protein sequence ID" value="KAG5627984.1"/>
    <property type="molecule type" value="Genomic_DNA"/>
</dbReference>
<protein>
    <submittedName>
        <fullName evidence="1">Uncharacterized protein</fullName>
    </submittedName>
</protein>
<evidence type="ECO:0000313" key="2">
    <source>
        <dbReference type="Proteomes" id="UP000824120"/>
    </source>
</evidence>
<dbReference type="Proteomes" id="UP000824120">
    <property type="component" value="Chromosome 2"/>
</dbReference>
<name>A0A9J6ATW9_SOLCO</name>
<accession>A0A9J6ATW9</accession>
<sequence>MHVAEMRMLRWMCGHTRRDKIRNEVIQEMAGLGSSPYRDMTTDRKEWRSRIKIEVVLIRDTYSFKLFTEPHFPQYLIDVIISLGLSETASLPPRGSGKARPSIL</sequence>